<evidence type="ECO:0000313" key="4">
    <source>
        <dbReference type="EMBL" id="MFC6236618.1"/>
    </source>
</evidence>
<reference evidence="5" key="1">
    <citation type="journal article" date="2019" name="Int. J. Syst. Evol. Microbiol.">
        <title>The Global Catalogue of Microorganisms (GCM) 10K type strain sequencing project: providing services to taxonomists for standard genome sequencing and annotation.</title>
        <authorList>
            <consortium name="The Broad Institute Genomics Platform"/>
            <consortium name="The Broad Institute Genome Sequencing Center for Infectious Disease"/>
            <person name="Wu L."/>
            <person name="Ma J."/>
        </authorList>
    </citation>
    <scope>NUCLEOTIDE SEQUENCE [LARGE SCALE GENOMIC DNA]</scope>
    <source>
        <strain evidence="5">CGMCC 4.7317</strain>
    </source>
</reference>
<proteinExistence type="predicted"/>
<gene>
    <name evidence="4" type="ORF">ACFQGU_01915</name>
</gene>
<dbReference type="InterPro" id="IPR015943">
    <property type="entry name" value="WD40/YVTN_repeat-like_dom_sf"/>
</dbReference>
<evidence type="ECO:0000256" key="3">
    <source>
        <dbReference type="SAM" id="SignalP"/>
    </source>
</evidence>
<keyword evidence="3" id="KW-0732">Signal</keyword>
<evidence type="ECO:0000313" key="5">
    <source>
        <dbReference type="Proteomes" id="UP001596138"/>
    </source>
</evidence>
<keyword evidence="2" id="KW-0812">Transmembrane</keyword>
<feature type="transmembrane region" description="Helical" evidence="2">
    <location>
        <begin position="309"/>
        <end position="330"/>
    </location>
</feature>
<feature type="region of interest" description="Disordered" evidence="1">
    <location>
        <begin position="278"/>
        <end position="308"/>
    </location>
</feature>
<feature type="signal peptide" evidence="3">
    <location>
        <begin position="1"/>
        <end position="26"/>
    </location>
</feature>
<dbReference type="Gene3D" id="2.130.10.10">
    <property type="entry name" value="YVTN repeat-like/Quinoprotein amine dehydrogenase"/>
    <property type="match status" value="1"/>
</dbReference>
<keyword evidence="2" id="KW-0472">Membrane</keyword>
<dbReference type="Proteomes" id="UP001596138">
    <property type="component" value="Unassembled WGS sequence"/>
</dbReference>
<dbReference type="RefSeq" id="WP_386763659.1">
    <property type="nucleotide sequence ID" value="NZ_JBHSTI010000002.1"/>
</dbReference>
<keyword evidence="5" id="KW-1185">Reference proteome</keyword>
<evidence type="ECO:0000256" key="1">
    <source>
        <dbReference type="SAM" id="MobiDB-lite"/>
    </source>
</evidence>
<keyword evidence="2" id="KW-1133">Transmembrane helix</keyword>
<evidence type="ECO:0000256" key="2">
    <source>
        <dbReference type="SAM" id="Phobius"/>
    </source>
</evidence>
<sequence>MRRTASRVLLALLVTVLATAAAPAYAADDADVVCRITDERLAEISGITWSAKHDGVWWVHADSGNGPYVYALDGTTCDVLARVRVSNIDARDLEAIGTGVDPQGRKVLWLADIGDNRDSWPEVRLHAILEPSRLVDQQVRATTYRFSYPDQPHNAEAILVSPTSAEVWVVTKQLARGAVYRVPLSTSGVATAKRVGEVGGLVTDAAMAPDGSRFVIRDYFAAKLFDAPVSAASLKAGTPVALPDQPQGEAVSFTRDGSALVAASEGDDRLLRVPVEAAASPTPSGSSSSADPSPTSTSSPAGPSDDGPGALRLGLAAFAVLLAGAGVVVASRRMRH</sequence>
<accession>A0ABW1SXL5</accession>
<name>A0ABW1SXL5_9ACTN</name>
<protein>
    <submittedName>
        <fullName evidence="4">WD40 repeat domain-containing protein</fullName>
    </submittedName>
</protein>
<dbReference type="EMBL" id="JBHSTI010000002">
    <property type="protein sequence ID" value="MFC6236618.1"/>
    <property type="molecule type" value="Genomic_DNA"/>
</dbReference>
<organism evidence="4 5">
    <name type="scientific">Longivirga aurantiaca</name>
    <dbReference type="NCBI Taxonomy" id="1837743"/>
    <lineage>
        <taxon>Bacteria</taxon>
        <taxon>Bacillati</taxon>
        <taxon>Actinomycetota</taxon>
        <taxon>Actinomycetes</taxon>
        <taxon>Sporichthyales</taxon>
        <taxon>Sporichthyaceae</taxon>
        <taxon>Longivirga</taxon>
    </lineage>
</organism>
<comment type="caution">
    <text evidence="4">The sequence shown here is derived from an EMBL/GenBank/DDBJ whole genome shotgun (WGS) entry which is preliminary data.</text>
</comment>
<dbReference type="SUPFAM" id="SSF75011">
    <property type="entry name" value="3-carboxy-cis,cis-mucoante lactonizing enzyme"/>
    <property type="match status" value="1"/>
</dbReference>
<feature type="chain" id="PRO_5046635787" evidence="3">
    <location>
        <begin position="27"/>
        <end position="336"/>
    </location>
</feature>